<dbReference type="AlphaFoldDB" id="A0A226X2R1"/>
<evidence type="ECO:0000313" key="1">
    <source>
        <dbReference type="EMBL" id="OXC77735.1"/>
    </source>
</evidence>
<evidence type="ECO:0000313" key="2">
    <source>
        <dbReference type="Proteomes" id="UP000214720"/>
    </source>
</evidence>
<organism evidence="1 2">
    <name type="scientific">Caballeronia sordidicola</name>
    <name type="common">Burkholderia sordidicola</name>
    <dbReference type="NCBI Taxonomy" id="196367"/>
    <lineage>
        <taxon>Bacteria</taxon>
        <taxon>Pseudomonadati</taxon>
        <taxon>Pseudomonadota</taxon>
        <taxon>Betaproteobacteria</taxon>
        <taxon>Burkholderiales</taxon>
        <taxon>Burkholderiaceae</taxon>
        <taxon>Caballeronia</taxon>
    </lineage>
</organism>
<reference evidence="2" key="1">
    <citation type="submission" date="2017-01" db="EMBL/GenBank/DDBJ databases">
        <title>Genome Analysis of Deinococcus marmoris KOPRI26562.</title>
        <authorList>
            <person name="Kim J.H."/>
            <person name="Oh H.-M."/>
        </authorList>
    </citation>
    <scope>NUCLEOTIDE SEQUENCE [LARGE SCALE GENOMIC DNA]</scope>
    <source>
        <strain evidence="2">PAMC 26633</strain>
    </source>
</reference>
<sequence length="105" mass="12238">MRARRVENFAFLHEKLQRCNHFSFKANPVAVPLCYPYLGAPAGMREELRAQRIYTPSYWPEVATTESMPDFERTVPGSTVFLPCDQRLSRAQLDMMVRSLLDRRT</sequence>
<gene>
    <name evidence="1" type="ORF">BSU04_15385</name>
</gene>
<evidence type="ECO:0008006" key="3">
    <source>
        <dbReference type="Google" id="ProtNLM"/>
    </source>
</evidence>
<comment type="caution">
    <text evidence="1">The sequence shown here is derived from an EMBL/GenBank/DDBJ whole genome shotgun (WGS) entry which is preliminary data.</text>
</comment>
<dbReference type="EMBL" id="MTHB01000095">
    <property type="protein sequence ID" value="OXC77735.1"/>
    <property type="molecule type" value="Genomic_DNA"/>
</dbReference>
<accession>A0A226X2R1</accession>
<proteinExistence type="predicted"/>
<name>A0A226X2R1_CABSO</name>
<dbReference type="Proteomes" id="UP000214720">
    <property type="component" value="Unassembled WGS sequence"/>
</dbReference>
<protein>
    <recommendedName>
        <fullName evidence="3">DegT/DnrJ/EryC1/StrS aminotransferase</fullName>
    </recommendedName>
</protein>